<feature type="transmembrane region" description="Helical" evidence="1">
    <location>
        <begin position="402"/>
        <end position="424"/>
    </location>
</feature>
<keyword evidence="1" id="KW-0472">Membrane</keyword>
<organism evidence="2 3">
    <name type="scientific">Paenibacillus agri</name>
    <dbReference type="NCBI Taxonomy" id="2744309"/>
    <lineage>
        <taxon>Bacteria</taxon>
        <taxon>Bacillati</taxon>
        <taxon>Bacillota</taxon>
        <taxon>Bacilli</taxon>
        <taxon>Bacillales</taxon>
        <taxon>Paenibacillaceae</taxon>
        <taxon>Paenibacillus</taxon>
    </lineage>
</organism>
<feature type="transmembrane region" description="Helical" evidence="1">
    <location>
        <begin position="60"/>
        <end position="81"/>
    </location>
</feature>
<evidence type="ECO:0000256" key="1">
    <source>
        <dbReference type="SAM" id="Phobius"/>
    </source>
</evidence>
<protein>
    <submittedName>
        <fullName evidence="2">DUF4173 domain-containing protein</fullName>
    </submittedName>
</protein>
<gene>
    <name evidence="2" type="ORF">HPT30_27570</name>
</gene>
<feature type="transmembrane region" description="Helical" evidence="1">
    <location>
        <begin position="258"/>
        <end position="283"/>
    </location>
</feature>
<dbReference type="Pfam" id="PF13687">
    <property type="entry name" value="DUF4153"/>
    <property type="match status" value="1"/>
</dbReference>
<accession>A0A850ETC8</accession>
<comment type="caution">
    <text evidence="2">The sequence shown here is derived from an EMBL/GenBank/DDBJ whole genome shotgun (WGS) entry which is preliminary data.</text>
</comment>
<feature type="transmembrane region" description="Helical" evidence="1">
    <location>
        <begin position="208"/>
        <end position="226"/>
    </location>
</feature>
<dbReference type="RefSeq" id="WP_175374467.1">
    <property type="nucleotide sequence ID" value="NZ_JABWCS010000221.1"/>
</dbReference>
<reference evidence="2" key="1">
    <citation type="submission" date="2020-06" db="EMBL/GenBank/DDBJ databases">
        <title>Paenibacillus sp. nov., isolated from soil.</title>
        <authorList>
            <person name="Seo Y.L."/>
        </authorList>
    </citation>
    <scope>NUCLEOTIDE SEQUENCE [LARGE SCALE GENOMIC DNA]</scope>
    <source>
        <strain evidence="2">JW14</strain>
    </source>
</reference>
<keyword evidence="1" id="KW-0812">Transmembrane</keyword>
<dbReference type="EMBL" id="JABWCS010000221">
    <property type="protein sequence ID" value="NUU64115.1"/>
    <property type="molecule type" value="Genomic_DNA"/>
</dbReference>
<name>A0A850ETC8_9BACL</name>
<evidence type="ECO:0000313" key="2">
    <source>
        <dbReference type="EMBL" id="NUU64115.1"/>
    </source>
</evidence>
<feature type="transmembrane region" description="Helical" evidence="1">
    <location>
        <begin position="12"/>
        <end position="30"/>
    </location>
</feature>
<feature type="transmembrane region" description="Helical" evidence="1">
    <location>
        <begin position="303"/>
        <end position="326"/>
    </location>
</feature>
<feature type="transmembrane region" description="Helical" evidence="1">
    <location>
        <begin position="36"/>
        <end position="53"/>
    </location>
</feature>
<sequence>MSENEVRRIRPLVVLGAAFLLAIIHQYLFFGAQPGISYPIFVTLFYVFILYYAREQRRPFSWFSYLWLAAIGLLSLTYVLFQDMFFFGFNLLVIPILILLHMTYMLGADRLSWGEGKLIVKTLEHFLPQNFRHWATAFAQLRSKQGGKIKDERKQVLIKVLIGLTISCPILLVVVSLLSSADGVFLHLVQEFPNILGNLSLGEGFVRVMWVLLFGLGFFGFVWGFVDPKDYSWNARNPALKQLNMETPELPVFRIDPVIMATILISINMVYVLFVFVQFSYLFGAWEGILPTGSTYADYARSGFFELVMVTGINFILLMLCLLPSGEGQGLLRRITRVLLYILVACSGVMLYSAFTRLSLYEEAYGYTYTRFLVHAFMIFLGLLLGLAALRIGSKKISLAKCYIVLGLVSYVVMNYICLDVIVANKNIERYVTSGKLDADYLFTLSPQAIPTLIDFSRSQNGILDNGLRREWEVSQSSEKWQSFNVSRYRAEHELKEYFKAETK</sequence>
<feature type="transmembrane region" description="Helical" evidence="1">
    <location>
        <begin position="338"/>
        <end position="360"/>
    </location>
</feature>
<dbReference type="AlphaFoldDB" id="A0A850ETC8"/>
<evidence type="ECO:0000313" key="3">
    <source>
        <dbReference type="Proteomes" id="UP000564806"/>
    </source>
</evidence>
<proteinExistence type="predicted"/>
<dbReference type="Proteomes" id="UP000564806">
    <property type="component" value="Unassembled WGS sequence"/>
</dbReference>
<dbReference type="InterPro" id="IPR025291">
    <property type="entry name" value="DUF4153"/>
</dbReference>
<feature type="transmembrane region" description="Helical" evidence="1">
    <location>
        <begin position="372"/>
        <end position="390"/>
    </location>
</feature>
<keyword evidence="1" id="KW-1133">Transmembrane helix</keyword>
<feature type="transmembrane region" description="Helical" evidence="1">
    <location>
        <begin position="87"/>
        <end position="107"/>
    </location>
</feature>
<feature type="transmembrane region" description="Helical" evidence="1">
    <location>
        <begin position="156"/>
        <end position="178"/>
    </location>
</feature>
<keyword evidence="3" id="KW-1185">Reference proteome</keyword>